<dbReference type="RefSeq" id="WP_069152798.1">
    <property type="nucleotide sequence ID" value="NZ_CAJLDD010000002.1"/>
</dbReference>
<dbReference type="InterPro" id="IPR036452">
    <property type="entry name" value="Ribo_hydro-like"/>
</dbReference>
<feature type="domain" description="Inosine/uridine-preferring nucleoside hydrolase" evidence="3">
    <location>
        <begin position="8"/>
        <end position="296"/>
    </location>
</feature>
<dbReference type="GO" id="GO:0050263">
    <property type="term" value="F:ribosylpyrimidine nucleosidase activity"/>
    <property type="evidence" value="ECO:0007669"/>
    <property type="project" value="UniProtKB-EC"/>
</dbReference>
<evidence type="ECO:0000313" key="4">
    <source>
        <dbReference type="EMBL" id="ODM07053.1"/>
    </source>
</evidence>
<reference evidence="4 5" key="1">
    <citation type="submission" date="2016-07" db="EMBL/GenBank/DDBJ databases">
        <title>Characterization of isolates of Eisenbergiella tayi derived from blood cultures, using whole genome sequencing.</title>
        <authorList>
            <person name="Burdz T."/>
            <person name="Wiebe D."/>
            <person name="Huynh C."/>
            <person name="Bernard K."/>
        </authorList>
    </citation>
    <scope>NUCLEOTIDE SEQUENCE [LARGE SCALE GENOMIC DNA]</scope>
    <source>
        <strain evidence="4 5">NML 110608</strain>
    </source>
</reference>
<sequence length="306" mass="34286">MKSGIQKIIIDTDIGDDIDDAFALALAVHSPELELIGITTVFRNSEIRAKIAKALLTSYGRGDIPVYAGIDIPLLQGFSDRDNDTFDEKGRLIPCQYDCDTMGNFIPEAEWGPDFIIRSILENPGQITLIPIGPLTNVAAAIRKCPEIVYKIKKIVLMGGAFHEDFPEWNILCDPEAAHIVFTSGAEIYAVGLDVTMKCRLNMEQVRQFEALGSEGSVILSGMMKNWFAHYRFECPVLHDPLTVGCVINPSFVKFRKQEIFVDLYEGERGKTRIADEPEKSGSGIWIAEDVESERYLSFFQHRVFT</sequence>
<dbReference type="InterPro" id="IPR001910">
    <property type="entry name" value="Inosine/uridine_hydrolase_dom"/>
</dbReference>
<dbReference type="EC" id="3.2.2.8" evidence="4"/>
<evidence type="ECO:0000256" key="1">
    <source>
        <dbReference type="ARBA" id="ARBA00022801"/>
    </source>
</evidence>
<dbReference type="AlphaFoldDB" id="A0A1E3AEB3"/>
<gene>
    <name evidence="4" type="primary">rihB_2</name>
    <name evidence="4" type="ORF">BEI61_02943</name>
</gene>
<name>A0A1E3AEB3_9FIRM</name>
<dbReference type="InterPro" id="IPR023186">
    <property type="entry name" value="IUNH"/>
</dbReference>
<organism evidence="4 5">
    <name type="scientific">Eisenbergiella tayi</name>
    <dbReference type="NCBI Taxonomy" id="1432052"/>
    <lineage>
        <taxon>Bacteria</taxon>
        <taxon>Bacillati</taxon>
        <taxon>Bacillota</taxon>
        <taxon>Clostridia</taxon>
        <taxon>Lachnospirales</taxon>
        <taxon>Lachnospiraceae</taxon>
        <taxon>Eisenbergiella</taxon>
    </lineage>
</organism>
<dbReference type="PANTHER" id="PTHR12304">
    <property type="entry name" value="INOSINE-URIDINE PREFERRING NUCLEOSIDE HYDROLASE"/>
    <property type="match status" value="1"/>
</dbReference>
<dbReference type="Proteomes" id="UP000094067">
    <property type="component" value="Unassembled WGS sequence"/>
</dbReference>
<dbReference type="EMBL" id="MCGH01000002">
    <property type="protein sequence ID" value="ODM07053.1"/>
    <property type="molecule type" value="Genomic_DNA"/>
</dbReference>
<dbReference type="PANTHER" id="PTHR12304:SF4">
    <property type="entry name" value="URIDINE NUCLEOSIDASE"/>
    <property type="match status" value="1"/>
</dbReference>
<dbReference type="GO" id="GO:0005829">
    <property type="term" value="C:cytosol"/>
    <property type="evidence" value="ECO:0007669"/>
    <property type="project" value="TreeGrafter"/>
</dbReference>
<dbReference type="PATRIC" id="fig|1432052.4.peg.3279"/>
<proteinExistence type="predicted"/>
<evidence type="ECO:0000313" key="5">
    <source>
        <dbReference type="Proteomes" id="UP000094067"/>
    </source>
</evidence>
<dbReference type="Gene3D" id="3.90.245.10">
    <property type="entry name" value="Ribonucleoside hydrolase-like"/>
    <property type="match status" value="1"/>
</dbReference>
<dbReference type="Pfam" id="PF01156">
    <property type="entry name" value="IU_nuc_hydro"/>
    <property type="match status" value="1"/>
</dbReference>
<keyword evidence="2 4" id="KW-0326">Glycosidase</keyword>
<protein>
    <submittedName>
        <fullName evidence="4">Pyrimidine-specific ribonucleoside hydrolase RihB</fullName>
        <ecNumber evidence="4">3.2.2.8</ecNumber>
    </submittedName>
</protein>
<keyword evidence="1 4" id="KW-0378">Hydrolase</keyword>
<dbReference type="SUPFAM" id="SSF53590">
    <property type="entry name" value="Nucleoside hydrolase"/>
    <property type="match status" value="1"/>
</dbReference>
<evidence type="ECO:0000259" key="3">
    <source>
        <dbReference type="Pfam" id="PF01156"/>
    </source>
</evidence>
<dbReference type="GO" id="GO:0008477">
    <property type="term" value="F:purine nucleosidase activity"/>
    <property type="evidence" value="ECO:0007669"/>
    <property type="project" value="TreeGrafter"/>
</dbReference>
<comment type="caution">
    <text evidence="4">The sequence shown here is derived from an EMBL/GenBank/DDBJ whole genome shotgun (WGS) entry which is preliminary data.</text>
</comment>
<accession>A0A1E3AEB3</accession>
<dbReference type="GO" id="GO:0006152">
    <property type="term" value="P:purine nucleoside catabolic process"/>
    <property type="evidence" value="ECO:0007669"/>
    <property type="project" value="TreeGrafter"/>
</dbReference>
<evidence type="ECO:0000256" key="2">
    <source>
        <dbReference type="ARBA" id="ARBA00023295"/>
    </source>
</evidence>